<dbReference type="Pfam" id="PF00921">
    <property type="entry name" value="Lipoprotein_2"/>
    <property type="match status" value="1"/>
</dbReference>
<evidence type="ECO:0000256" key="7">
    <source>
        <dbReference type="ARBA" id="ARBA00023288"/>
    </source>
</evidence>
<comment type="function">
    <text evidence="1 8">The Vlp and Vsp proteins are antigenically distinct proteins, only one vlp or vsp gene is transcriptionally active at any one time. Switching between these genes is a mechanism of host immune response evasion.</text>
</comment>
<feature type="compositionally biased region" description="Low complexity" evidence="9">
    <location>
        <begin position="103"/>
        <end position="115"/>
    </location>
</feature>
<sequence>MKTKDNPNAAATEAAVTALNGKLDKIIEGASEALKGANGPEILGHMGSNGGDVGDEIDNLINGIKTILDIVLQDNEGKHNAGTGKKSENLGAKDNTASGKLFASNDAGAGNAAKNSAADASKAVGAVTGADILQAIKSGGDAIKLA</sequence>
<organism evidence="10">
    <name type="scientific">Borrelia coriaceae ATCC 43381</name>
    <dbReference type="NCBI Taxonomy" id="1408429"/>
    <lineage>
        <taxon>Bacteria</taxon>
        <taxon>Pseudomonadati</taxon>
        <taxon>Spirochaetota</taxon>
        <taxon>Spirochaetia</taxon>
        <taxon>Spirochaetales</taxon>
        <taxon>Borreliaceae</taxon>
        <taxon>Borrelia</taxon>
    </lineage>
</organism>
<evidence type="ECO:0000256" key="6">
    <source>
        <dbReference type="ARBA" id="ARBA00023237"/>
    </source>
</evidence>
<reference evidence="10" key="1">
    <citation type="submission" date="2013-04" db="EMBL/GenBank/DDBJ databases">
        <title>Comparative Genomics of Relapsing Fever Spirochetes.</title>
        <authorList>
            <person name="Schwan T.G."/>
            <person name="Raffel S.J."/>
            <person name="Porcella S.F."/>
            <person name="Martens C.A."/>
            <person name="Bruno D.P."/>
            <person name="Ricklefs S.M."/>
            <person name="Barbian K.B."/>
        </authorList>
    </citation>
    <scope>NUCLEOTIDE SEQUENCE</scope>
    <source>
        <strain evidence="10">Co53</strain>
        <plasmid evidence="10">unnamed</plasmid>
    </source>
</reference>
<evidence type="ECO:0000256" key="5">
    <source>
        <dbReference type="ARBA" id="ARBA00023139"/>
    </source>
</evidence>
<keyword evidence="10" id="KW-0614">Plasmid</keyword>
<feature type="region of interest" description="Disordered" evidence="9">
    <location>
        <begin position="77"/>
        <end position="115"/>
    </location>
</feature>
<keyword evidence="4 8" id="KW-0472">Membrane</keyword>
<evidence type="ECO:0000256" key="8">
    <source>
        <dbReference type="RuleBase" id="RU363105"/>
    </source>
</evidence>
<dbReference type="InterPro" id="IPR000680">
    <property type="entry name" value="Borrelia_lipo"/>
</dbReference>
<protein>
    <recommendedName>
        <fullName evidence="8">Variable large protein</fullName>
    </recommendedName>
</protein>
<gene>
    <name evidence="10" type="ORF">BCO_0127211</name>
</gene>
<keyword evidence="6 8" id="KW-0998">Cell outer membrane</keyword>
<evidence type="ECO:0000256" key="1">
    <source>
        <dbReference type="ARBA" id="ARBA00003932"/>
    </source>
</evidence>
<evidence type="ECO:0000256" key="2">
    <source>
        <dbReference type="ARBA" id="ARBA00004459"/>
    </source>
</evidence>
<accession>W5SXN6</accession>
<dbReference type="AlphaFoldDB" id="W5SXN6"/>
<keyword evidence="7 8" id="KW-0449">Lipoprotein</keyword>
<proteinExistence type="predicted"/>
<dbReference type="GO" id="GO:0009279">
    <property type="term" value="C:cell outer membrane"/>
    <property type="evidence" value="ECO:0007669"/>
    <property type="project" value="UniProtKB-SubCell"/>
</dbReference>
<dbReference type="EMBL" id="CP005763">
    <property type="protein sequence ID" value="AHH11652.1"/>
    <property type="molecule type" value="Genomic_DNA"/>
</dbReference>
<dbReference type="SUPFAM" id="SSF74748">
    <property type="entry name" value="Variable surface antigen VlsE"/>
    <property type="match status" value="1"/>
</dbReference>
<keyword evidence="3" id="KW-0732">Signal</keyword>
<keyword evidence="5 8" id="KW-0564">Palmitate</keyword>
<evidence type="ECO:0000256" key="4">
    <source>
        <dbReference type="ARBA" id="ARBA00023136"/>
    </source>
</evidence>
<name>W5SXN6_9SPIR</name>
<dbReference type="HOGENOM" id="CLU_054711_0_2_12"/>
<evidence type="ECO:0000256" key="9">
    <source>
        <dbReference type="SAM" id="MobiDB-lite"/>
    </source>
</evidence>
<dbReference type="OrthoDB" id="352883at2"/>
<comment type="subcellular location">
    <subcellularLocation>
        <location evidence="2 8">Cell outer membrane</location>
        <topology evidence="2 8">Lipid-anchor</topology>
    </subcellularLocation>
</comment>
<evidence type="ECO:0000313" key="10">
    <source>
        <dbReference type="EMBL" id="AHH11652.1"/>
    </source>
</evidence>
<evidence type="ECO:0000256" key="3">
    <source>
        <dbReference type="ARBA" id="ARBA00022729"/>
    </source>
</evidence>
<geneLocation type="plasmid" evidence="10">
    <name>unnamed</name>
</geneLocation>